<accession>A0A5R9DYH7</accession>
<protein>
    <submittedName>
        <fullName evidence="5">GNAT family N-acetyltransferase</fullName>
    </submittedName>
</protein>
<keyword evidence="2" id="KW-0012">Acyltransferase</keyword>
<reference evidence="5 6" key="1">
    <citation type="submission" date="2019-05" db="EMBL/GenBank/DDBJ databases">
        <title>The metagenome of a microbial culture collection derived from dairy environment covers the genomic content of the human microbiome.</title>
        <authorList>
            <person name="Roder T."/>
            <person name="Wuthrich D."/>
            <person name="Sattari Z."/>
            <person name="Von Ah U."/>
            <person name="Bar C."/>
            <person name="Ronchi F."/>
            <person name="Macpherson A.J."/>
            <person name="Ganal-Vonarburg S.C."/>
            <person name="Bruggmann R."/>
            <person name="Vergeres G."/>
        </authorList>
    </citation>
    <scope>NUCLEOTIDE SEQUENCE [LARGE SCALE GENOMIC DNA]</scope>
    <source>
        <strain evidence="5 6">FAM 24227</strain>
    </source>
</reference>
<name>A0A5R9DYH7_9LACT</name>
<comment type="similarity">
    <text evidence="3">Belongs to the acetyltransferase family. RimJ subfamily.</text>
</comment>
<feature type="domain" description="N-acetyltransferase" evidence="4">
    <location>
        <begin position="14"/>
        <end position="176"/>
    </location>
</feature>
<dbReference type="Gene3D" id="3.40.630.30">
    <property type="match status" value="1"/>
</dbReference>
<dbReference type="PROSITE" id="PS51186">
    <property type="entry name" value="GNAT"/>
    <property type="match status" value="1"/>
</dbReference>
<organism evidence="5 6">
    <name type="scientific">Ruoffia tabacinasalis</name>
    <dbReference type="NCBI Taxonomy" id="87458"/>
    <lineage>
        <taxon>Bacteria</taxon>
        <taxon>Bacillati</taxon>
        <taxon>Bacillota</taxon>
        <taxon>Bacilli</taxon>
        <taxon>Lactobacillales</taxon>
        <taxon>Aerococcaceae</taxon>
        <taxon>Ruoffia</taxon>
    </lineage>
</organism>
<evidence type="ECO:0000313" key="5">
    <source>
        <dbReference type="EMBL" id="TLQ41816.1"/>
    </source>
</evidence>
<gene>
    <name evidence="5" type="ORF">FEZ33_04445</name>
</gene>
<dbReference type="PANTHER" id="PTHR43792:SF8">
    <property type="entry name" value="[RIBOSOMAL PROTEIN US5]-ALANINE N-ACETYLTRANSFERASE"/>
    <property type="match status" value="1"/>
</dbReference>
<dbReference type="SUPFAM" id="SSF55729">
    <property type="entry name" value="Acyl-CoA N-acyltransferases (Nat)"/>
    <property type="match status" value="1"/>
</dbReference>
<dbReference type="InterPro" id="IPR051531">
    <property type="entry name" value="N-acetyltransferase"/>
</dbReference>
<dbReference type="GO" id="GO:0016747">
    <property type="term" value="F:acyltransferase activity, transferring groups other than amino-acyl groups"/>
    <property type="evidence" value="ECO:0007669"/>
    <property type="project" value="InterPro"/>
</dbReference>
<evidence type="ECO:0000256" key="1">
    <source>
        <dbReference type="ARBA" id="ARBA00022679"/>
    </source>
</evidence>
<keyword evidence="1 5" id="KW-0808">Transferase</keyword>
<comment type="caution">
    <text evidence="5">The sequence shown here is derived from an EMBL/GenBank/DDBJ whole genome shotgun (WGS) entry which is preliminary data.</text>
</comment>
<dbReference type="Proteomes" id="UP000306420">
    <property type="component" value="Unassembled WGS sequence"/>
</dbReference>
<dbReference type="Pfam" id="PF13302">
    <property type="entry name" value="Acetyltransf_3"/>
    <property type="match status" value="1"/>
</dbReference>
<dbReference type="EMBL" id="VBSP01000010">
    <property type="protein sequence ID" value="TLQ41816.1"/>
    <property type="molecule type" value="Genomic_DNA"/>
</dbReference>
<dbReference type="RefSeq" id="WP_138404196.1">
    <property type="nucleotide sequence ID" value="NZ_VBSP01000010.1"/>
</dbReference>
<evidence type="ECO:0000256" key="3">
    <source>
        <dbReference type="ARBA" id="ARBA00038502"/>
    </source>
</evidence>
<proteinExistence type="inferred from homology"/>
<evidence type="ECO:0000259" key="4">
    <source>
        <dbReference type="PROSITE" id="PS51186"/>
    </source>
</evidence>
<dbReference type="PANTHER" id="PTHR43792">
    <property type="entry name" value="GNAT FAMILY, PUTATIVE (AFU_ORTHOLOGUE AFUA_3G00765)-RELATED-RELATED"/>
    <property type="match status" value="1"/>
</dbReference>
<evidence type="ECO:0000256" key="2">
    <source>
        <dbReference type="ARBA" id="ARBA00023315"/>
    </source>
</evidence>
<sequence>MNHKGTETLESNRLILRKFKSEDADMMFQNWANDQQVTKFLTWPTHRNAQESRSILDFWISQYKDLETYRWCIVLKDNKNPIGSISVVSFNPHVESLEIGYCIGRNYWNQGFTTEAVQTVVDFLFSQVSANRIEAHIDPQNEGSGVVSIKSGFKYTGLRRQVAINNTGICDVITYEILKSDYYSF</sequence>
<dbReference type="InterPro" id="IPR000182">
    <property type="entry name" value="GNAT_dom"/>
</dbReference>
<dbReference type="InterPro" id="IPR016181">
    <property type="entry name" value="Acyl_CoA_acyltransferase"/>
</dbReference>
<dbReference type="OrthoDB" id="9798081at2"/>
<dbReference type="AlphaFoldDB" id="A0A5R9DYH7"/>
<evidence type="ECO:0000313" key="6">
    <source>
        <dbReference type="Proteomes" id="UP000306420"/>
    </source>
</evidence>